<evidence type="ECO:0000313" key="1">
    <source>
        <dbReference type="EMBL" id="NAW35010.1"/>
    </source>
</evidence>
<sequence length="187" mass="21040">MAKTTADKGRKLTVLQQAFVEEYLVDLNAYQAAVRAGYAKSTARKQAPIWVGKNRDACKPSMRHVWDAIQKAKAERSKRTQVDADYVLNRLHEIDQLDVLDILNDDGSMKPIKDWPKSWRTSINGLDVQTMMSGDTEAVMKKIKWPDKAKNLDLLGRHVSVNAWNPENSSAEPTAINIEVVNPHAES</sequence>
<protein>
    <submittedName>
        <fullName evidence="1">Terminase small subunit</fullName>
    </submittedName>
</protein>
<evidence type="ECO:0000313" key="2">
    <source>
        <dbReference type="Proteomes" id="UP000487929"/>
    </source>
</evidence>
<proteinExistence type="predicted"/>
<dbReference type="Gene3D" id="1.10.10.1400">
    <property type="entry name" value="Terminase, small subunit, N-terminal DNA-binding domain, HTH motif"/>
    <property type="match status" value="1"/>
</dbReference>
<dbReference type="RefSeq" id="WP_161432245.1">
    <property type="nucleotide sequence ID" value="NZ_WUTT01000001.1"/>
</dbReference>
<dbReference type="EMBL" id="WUTT01000001">
    <property type="protein sequence ID" value="NAW35010.1"/>
    <property type="molecule type" value="Genomic_DNA"/>
</dbReference>
<dbReference type="Pfam" id="PF03592">
    <property type="entry name" value="Terminase_2"/>
    <property type="match status" value="1"/>
</dbReference>
<dbReference type="AlphaFoldDB" id="A0A7X4W663"/>
<dbReference type="InterPro" id="IPR038713">
    <property type="entry name" value="Terminase_Gp1_N_sf"/>
</dbReference>
<dbReference type="InterPro" id="IPR005335">
    <property type="entry name" value="Terminase_ssu"/>
</dbReference>
<name>A0A7X4W663_9GAMM</name>
<organism evidence="1 2">
    <name type="scientific">Halomonas alimentaria</name>
    <dbReference type="NCBI Taxonomy" id="147248"/>
    <lineage>
        <taxon>Bacteria</taxon>
        <taxon>Pseudomonadati</taxon>
        <taxon>Pseudomonadota</taxon>
        <taxon>Gammaproteobacteria</taxon>
        <taxon>Oceanospirillales</taxon>
        <taxon>Halomonadaceae</taxon>
        <taxon>Halomonas</taxon>
    </lineage>
</organism>
<gene>
    <name evidence="1" type="ORF">GRB96_11350</name>
</gene>
<dbReference type="GO" id="GO:0051276">
    <property type="term" value="P:chromosome organization"/>
    <property type="evidence" value="ECO:0007669"/>
    <property type="project" value="InterPro"/>
</dbReference>
<comment type="caution">
    <text evidence="1">The sequence shown here is derived from an EMBL/GenBank/DDBJ whole genome shotgun (WGS) entry which is preliminary data.</text>
</comment>
<accession>A0A7X4W663</accession>
<dbReference type="OrthoDB" id="8227562at2"/>
<dbReference type="Proteomes" id="UP000487929">
    <property type="component" value="Unassembled WGS sequence"/>
</dbReference>
<reference evidence="1 2" key="1">
    <citation type="submission" date="2019-12" db="EMBL/GenBank/DDBJ databases">
        <title>Draft genome sequencing of Halomonas alimentaria DSM 15356.</title>
        <authorList>
            <person name="Pandiyan K."/>
            <person name="Kushwaha P."/>
            <person name="Gowdham M."/>
            <person name="Chakdar H."/>
            <person name="Singh A."/>
            <person name="Kumar M."/>
            <person name="Saxena A.K."/>
        </authorList>
    </citation>
    <scope>NUCLEOTIDE SEQUENCE [LARGE SCALE GENOMIC DNA]</scope>
    <source>
        <strain evidence="1 2">DSM 15356</strain>
    </source>
</reference>
<keyword evidence="2" id="KW-1185">Reference proteome</keyword>